<dbReference type="PANTHER" id="PTHR41795">
    <property type="entry name" value="EXOPOLYSACCHARIDE SYNTHESIS PROTEIN"/>
    <property type="match status" value="1"/>
</dbReference>
<keyword evidence="1" id="KW-0812">Transmembrane</keyword>
<keyword evidence="1" id="KW-0472">Membrane</keyword>
<evidence type="ECO:0000313" key="3">
    <source>
        <dbReference type="Proteomes" id="UP001595629"/>
    </source>
</evidence>
<dbReference type="InterPro" id="IPR010331">
    <property type="entry name" value="ExoD"/>
</dbReference>
<reference evidence="3" key="1">
    <citation type="journal article" date="2019" name="Int. J. Syst. Evol. Microbiol.">
        <title>The Global Catalogue of Microorganisms (GCM) 10K type strain sequencing project: providing services to taxonomists for standard genome sequencing and annotation.</title>
        <authorList>
            <consortium name="The Broad Institute Genomics Platform"/>
            <consortium name="The Broad Institute Genome Sequencing Center for Infectious Disease"/>
            <person name="Wu L."/>
            <person name="Ma J."/>
        </authorList>
    </citation>
    <scope>NUCLEOTIDE SEQUENCE [LARGE SCALE GENOMIC DNA]</scope>
    <source>
        <strain evidence="3">KCTC 42911</strain>
    </source>
</reference>
<evidence type="ECO:0000256" key="1">
    <source>
        <dbReference type="SAM" id="Phobius"/>
    </source>
</evidence>
<feature type="transmembrane region" description="Helical" evidence="1">
    <location>
        <begin position="175"/>
        <end position="195"/>
    </location>
</feature>
<dbReference type="EMBL" id="JBHRXI010000001">
    <property type="protein sequence ID" value="MFC3612516.1"/>
    <property type="molecule type" value="Genomic_DNA"/>
</dbReference>
<dbReference type="Pfam" id="PF06055">
    <property type="entry name" value="ExoD"/>
    <property type="match status" value="1"/>
</dbReference>
<keyword evidence="1" id="KW-1133">Transmembrane helix</keyword>
<feature type="transmembrane region" description="Helical" evidence="1">
    <location>
        <begin position="150"/>
        <end position="170"/>
    </location>
</feature>
<evidence type="ECO:0000313" key="2">
    <source>
        <dbReference type="EMBL" id="MFC3612516.1"/>
    </source>
</evidence>
<keyword evidence="3" id="KW-1185">Reference proteome</keyword>
<proteinExistence type="predicted"/>
<dbReference type="Proteomes" id="UP001595629">
    <property type="component" value="Unassembled WGS sequence"/>
</dbReference>
<organism evidence="2 3">
    <name type="scientific">Lutimaribacter marinistellae</name>
    <dbReference type="NCBI Taxonomy" id="1820329"/>
    <lineage>
        <taxon>Bacteria</taxon>
        <taxon>Pseudomonadati</taxon>
        <taxon>Pseudomonadota</taxon>
        <taxon>Alphaproteobacteria</taxon>
        <taxon>Rhodobacterales</taxon>
        <taxon>Roseobacteraceae</taxon>
        <taxon>Lutimaribacter</taxon>
    </lineage>
</organism>
<name>A0ABV7TB73_9RHOB</name>
<dbReference type="RefSeq" id="WP_386733697.1">
    <property type="nucleotide sequence ID" value="NZ_JBHRXI010000001.1"/>
</dbReference>
<gene>
    <name evidence="2" type="ORF">ACFORG_01980</name>
</gene>
<protein>
    <submittedName>
        <fullName evidence="2">Exopolysaccharide biosynthesis protein</fullName>
    </submittedName>
</protein>
<dbReference type="PANTHER" id="PTHR41795:SF1">
    <property type="entry name" value="EXOPOLYSACCHARIDE SYNTHESIS PROTEIN"/>
    <property type="match status" value="1"/>
</dbReference>
<feature type="transmembrane region" description="Helical" evidence="1">
    <location>
        <begin position="122"/>
        <end position="144"/>
    </location>
</feature>
<comment type="caution">
    <text evidence="2">The sequence shown here is derived from an EMBL/GenBank/DDBJ whole genome shotgun (WGS) entry which is preliminary data.</text>
</comment>
<sequence>MTQTHTPLGDMADRITDADGNSDGQIAMGDIVHILGSRSHYALLLAVSAAAATPLSGIPGVSAVCGLLIALIAGERIFFRYRDVFVPDKLRHRSIDTQKVRGTIDRVRPFIDWIDRHTRKRFATIFTAPLIYVPLLICLISGATMPFLEVIPFTSSIVASGVLLISIGLVTRDGLFAALALIPYVAIVVLISRFLS</sequence>
<accession>A0ABV7TB73</accession>
<dbReference type="PIRSF" id="PIRSF033239">
    <property type="entry name" value="ExoD"/>
    <property type="match status" value="1"/>
</dbReference>
<feature type="transmembrane region" description="Helical" evidence="1">
    <location>
        <begin position="41"/>
        <end position="72"/>
    </location>
</feature>